<dbReference type="PANTHER" id="PTHR40459:SF1">
    <property type="entry name" value="CONSERVED HYPOTHETICAL ALANINE AND LEUCINE RICH PROTEIN"/>
    <property type="match status" value="1"/>
</dbReference>
<evidence type="ECO:0000313" key="4">
    <source>
        <dbReference type="EMBL" id="MDN4616369.1"/>
    </source>
</evidence>
<dbReference type="InterPro" id="IPR019665">
    <property type="entry name" value="OxRdtase/DH_put_Rossmann_dom"/>
</dbReference>
<reference evidence="4" key="1">
    <citation type="submission" date="2023-06" db="EMBL/GenBank/DDBJ databases">
        <title>MT1 and MT2 Draft Genomes of Novel Species.</title>
        <authorList>
            <person name="Venkateswaran K."/>
        </authorList>
    </citation>
    <scope>NUCLEOTIDE SEQUENCE</scope>
    <source>
        <strain evidence="4">F6_8S_P_1B</strain>
    </source>
</reference>
<dbReference type="PANTHER" id="PTHR40459">
    <property type="entry name" value="CONSERVED HYPOTHETICAL ALANINE AND LEUCINE RICH PROTEIN"/>
    <property type="match status" value="1"/>
</dbReference>
<dbReference type="Pfam" id="PF10727">
    <property type="entry name" value="Rossmann-like"/>
    <property type="match status" value="1"/>
</dbReference>
<dbReference type="EMBL" id="JAROCF010000001">
    <property type="protein sequence ID" value="MDN4616369.1"/>
    <property type="molecule type" value="Genomic_DNA"/>
</dbReference>
<organism evidence="4 5">
    <name type="scientific">Leifsonia williamsii</name>
    <dbReference type="NCBI Taxonomy" id="3035919"/>
    <lineage>
        <taxon>Bacteria</taxon>
        <taxon>Bacillati</taxon>
        <taxon>Actinomycetota</taxon>
        <taxon>Actinomycetes</taxon>
        <taxon>Micrococcales</taxon>
        <taxon>Microbacteriaceae</taxon>
        <taxon>Leifsonia</taxon>
    </lineage>
</organism>
<feature type="domain" description="DUF2520" evidence="3">
    <location>
        <begin position="144"/>
        <end position="227"/>
    </location>
</feature>
<evidence type="ECO:0000259" key="2">
    <source>
        <dbReference type="Pfam" id="PF10727"/>
    </source>
</evidence>
<feature type="region of interest" description="Disordered" evidence="1">
    <location>
        <begin position="240"/>
        <end position="280"/>
    </location>
</feature>
<dbReference type="RefSeq" id="WP_301209548.1">
    <property type="nucleotide sequence ID" value="NZ_JAROCF010000001.1"/>
</dbReference>
<sequence length="280" mass="27911">MSPAQRSGRLGLGVVGAGRVGPVLGAALAGAGHAVVGVSAVSEASRERAEALLPQAPLLDVPTLVERSELVLLAVPYAELPGLVAGLAATGTWQPGQIVLHTAPGYGIGVLQPAAAAGAIPLAVHPALEFTGTSLDLARLAESYFAVTAPAPVLPIAQALVVEMGGEPVVVAEEDRPAYAEAIATATAFSRSIVEQSTGILQRIGVEHPGSFLSSLVRSAVDNALTRAGARPSIDEVLDALQDGGGPLPDGGAPGDGATGRGGNGEGDPGDDGRGWFLRG</sequence>
<dbReference type="InterPro" id="IPR018931">
    <property type="entry name" value="DUF2520"/>
</dbReference>
<accession>A0ABT8KFX7</accession>
<protein>
    <submittedName>
        <fullName evidence="4">DUF2520 domain-containing protein</fullName>
    </submittedName>
</protein>
<feature type="compositionally biased region" description="Gly residues" evidence="1">
    <location>
        <begin position="243"/>
        <end position="267"/>
    </location>
</feature>
<keyword evidence="5" id="KW-1185">Reference proteome</keyword>
<evidence type="ECO:0000256" key="1">
    <source>
        <dbReference type="SAM" id="MobiDB-lite"/>
    </source>
</evidence>
<evidence type="ECO:0000313" key="5">
    <source>
        <dbReference type="Proteomes" id="UP001174208"/>
    </source>
</evidence>
<evidence type="ECO:0000259" key="3">
    <source>
        <dbReference type="Pfam" id="PF10728"/>
    </source>
</evidence>
<dbReference type="SUPFAM" id="SSF51735">
    <property type="entry name" value="NAD(P)-binding Rossmann-fold domains"/>
    <property type="match status" value="1"/>
</dbReference>
<comment type="caution">
    <text evidence="4">The sequence shown here is derived from an EMBL/GenBank/DDBJ whole genome shotgun (WGS) entry which is preliminary data.</text>
</comment>
<name>A0ABT8KFX7_9MICO</name>
<dbReference type="Pfam" id="PF10728">
    <property type="entry name" value="DUF2520"/>
    <property type="match status" value="1"/>
</dbReference>
<feature type="domain" description="Putative oxidoreductase/dehydrogenase Rossmann-like" evidence="2">
    <location>
        <begin position="6"/>
        <end position="126"/>
    </location>
</feature>
<proteinExistence type="predicted"/>
<dbReference type="InterPro" id="IPR036291">
    <property type="entry name" value="NAD(P)-bd_dom_sf"/>
</dbReference>
<gene>
    <name evidence="4" type="ORF">P5G50_18120</name>
</gene>
<dbReference type="Proteomes" id="UP001174208">
    <property type="component" value="Unassembled WGS sequence"/>
</dbReference>
<dbReference type="Gene3D" id="3.40.50.720">
    <property type="entry name" value="NAD(P)-binding Rossmann-like Domain"/>
    <property type="match status" value="1"/>
</dbReference>